<dbReference type="Pfam" id="PF13181">
    <property type="entry name" value="TPR_8"/>
    <property type="match status" value="1"/>
</dbReference>
<dbReference type="STRING" id="873513.HMPREF6485_1626"/>
<keyword evidence="3" id="KW-1185">Reference proteome</keyword>
<dbReference type="SUPFAM" id="SSF48452">
    <property type="entry name" value="TPR-like"/>
    <property type="match status" value="1"/>
</dbReference>
<dbReference type="InterPro" id="IPR011990">
    <property type="entry name" value="TPR-like_helical_dom_sf"/>
</dbReference>
<proteinExistence type="predicted"/>
<comment type="caution">
    <text evidence="2">The sequence shown here is derived from an EMBL/GenBank/DDBJ whole genome shotgun (WGS) entry which is preliminary data.</text>
</comment>
<dbReference type="Gene3D" id="1.25.40.10">
    <property type="entry name" value="Tetratricopeptide repeat domain"/>
    <property type="match status" value="2"/>
</dbReference>
<organism evidence="2 3">
    <name type="scientific">Segatella buccae ATCC 33574</name>
    <dbReference type="NCBI Taxonomy" id="873513"/>
    <lineage>
        <taxon>Bacteria</taxon>
        <taxon>Pseudomonadati</taxon>
        <taxon>Bacteroidota</taxon>
        <taxon>Bacteroidia</taxon>
        <taxon>Bacteroidales</taxon>
        <taxon>Prevotellaceae</taxon>
        <taxon>Segatella</taxon>
    </lineage>
</organism>
<evidence type="ECO:0000256" key="1">
    <source>
        <dbReference type="SAM" id="Phobius"/>
    </source>
</evidence>
<evidence type="ECO:0000313" key="2">
    <source>
        <dbReference type="EMBL" id="EFU30347.1"/>
    </source>
</evidence>
<protein>
    <submittedName>
        <fullName evidence="2">Tetratricopeptide repeat protein</fullName>
    </submittedName>
</protein>
<dbReference type="eggNOG" id="COG0457">
    <property type="taxonomic scope" value="Bacteria"/>
</dbReference>
<keyword evidence="1" id="KW-1133">Transmembrane helix</keyword>
<gene>
    <name evidence="2" type="ORF">HMPREF6485_1626</name>
</gene>
<dbReference type="Pfam" id="PF13174">
    <property type="entry name" value="TPR_6"/>
    <property type="match status" value="1"/>
</dbReference>
<feature type="transmembrane region" description="Helical" evidence="1">
    <location>
        <begin position="62"/>
        <end position="80"/>
    </location>
</feature>
<sequence length="267" mass="29078">MPKRRKKSEINFNIWDKIRNFAALNCAINKKSKIMANKQSRGTQEVETLNTSEAFILKYKKAIIIAVAAVFVIIAGVFVYNSQIAGPREDKASTAIARGQEYFNNQQFDKALNGDGAGYVGFAKIASDFSGTDAANLANLYAGLSNANLGKWDEAVRFLNAYSPAGDQMVSPAAIAALGDAYAHVKQLDKAVASFKEAAQKADSKAKNGTNNSLSPTFLLKAGEILESQGKKDEALKIYQDIKQKYVASMLVQSQEIDKYIERASVN</sequence>
<reference evidence="2 3" key="1">
    <citation type="submission" date="2010-10" db="EMBL/GenBank/DDBJ databases">
        <authorList>
            <person name="Muzny D."/>
            <person name="Qin X."/>
            <person name="Deng J."/>
            <person name="Jiang H."/>
            <person name="Liu Y."/>
            <person name="Qu J."/>
            <person name="Song X.-Z."/>
            <person name="Zhang L."/>
            <person name="Thornton R."/>
            <person name="Coyle M."/>
            <person name="Francisco L."/>
            <person name="Jackson L."/>
            <person name="Javaid M."/>
            <person name="Korchina V."/>
            <person name="Kovar C."/>
            <person name="Mata R."/>
            <person name="Mathew T."/>
            <person name="Ngo R."/>
            <person name="Nguyen L."/>
            <person name="Nguyen N."/>
            <person name="Okwuonu G."/>
            <person name="Ongeri F."/>
            <person name="Pham C."/>
            <person name="Simmons D."/>
            <person name="Wilczek-Boney K."/>
            <person name="Hale W."/>
            <person name="Jakkamsetti A."/>
            <person name="Pham P."/>
            <person name="Ruth R."/>
            <person name="San Lucas F."/>
            <person name="Warren J."/>
            <person name="Zhang J."/>
            <person name="Zhao Z."/>
            <person name="Zhou C."/>
            <person name="Zhu D."/>
            <person name="Lee S."/>
            <person name="Bess C."/>
            <person name="Blankenburg K."/>
            <person name="Forbes L."/>
            <person name="Fu Q."/>
            <person name="Gubbala S."/>
            <person name="Hirani K."/>
            <person name="Jayaseelan J.C."/>
            <person name="Lara F."/>
            <person name="Munidasa M."/>
            <person name="Palculict T."/>
            <person name="Patil S."/>
            <person name="Pu L.-L."/>
            <person name="Saada N."/>
            <person name="Tang L."/>
            <person name="Weissenberger G."/>
            <person name="Zhu Y."/>
            <person name="Hemphill L."/>
            <person name="Shang Y."/>
            <person name="Youmans B."/>
            <person name="Ayvaz T."/>
            <person name="Ross M."/>
            <person name="Santibanez J."/>
            <person name="Aqrawi P."/>
            <person name="Gross S."/>
            <person name="Joshi V."/>
            <person name="Fowler G."/>
            <person name="Nazareth L."/>
            <person name="Reid J."/>
            <person name="Worley K."/>
            <person name="Petrosino J."/>
            <person name="Highlander S."/>
            <person name="Gibbs R."/>
        </authorList>
    </citation>
    <scope>NUCLEOTIDE SEQUENCE [LARGE SCALE GENOMIC DNA]</scope>
    <source>
        <strain evidence="2 3">ATCC 33574</strain>
    </source>
</reference>
<name>E6K847_9BACT</name>
<dbReference type="AlphaFoldDB" id="E6K847"/>
<accession>E6K847</accession>
<keyword evidence="1" id="KW-0472">Membrane</keyword>
<dbReference type="HOGENOM" id="CLU_096069_0_1_10"/>
<dbReference type="EMBL" id="AEPD01000028">
    <property type="protein sequence ID" value="EFU30347.1"/>
    <property type="molecule type" value="Genomic_DNA"/>
</dbReference>
<dbReference type="InterPro" id="IPR019734">
    <property type="entry name" value="TPR_rpt"/>
</dbReference>
<evidence type="ECO:0000313" key="3">
    <source>
        <dbReference type="Proteomes" id="UP000003112"/>
    </source>
</evidence>
<dbReference type="Proteomes" id="UP000003112">
    <property type="component" value="Unassembled WGS sequence"/>
</dbReference>
<keyword evidence="1" id="KW-0812">Transmembrane</keyword>